<comment type="catalytic activity">
    <reaction evidence="15">
        <text>DNA(n) + a 2'-deoxyribonucleoside 5'-triphosphate = DNA(n+1) + diphosphate</text>
        <dbReference type="Rhea" id="RHEA:22508"/>
        <dbReference type="Rhea" id="RHEA-COMP:17339"/>
        <dbReference type="Rhea" id="RHEA-COMP:17340"/>
        <dbReference type="ChEBI" id="CHEBI:33019"/>
        <dbReference type="ChEBI" id="CHEBI:61560"/>
        <dbReference type="ChEBI" id="CHEBI:173112"/>
        <dbReference type="EC" id="2.7.7.7"/>
    </reaction>
</comment>
<feature type="domain" description="DNA-directed DNA polymerase family B multifunctional" evidence="16">
    <location>
        <begin position="5"/>
        <end position="184"/>
    </location>
</feature>
<dbReference type="InterPro" id="IPR023211">
    <property type="entry name" value="DNA_pol_palm_dom_sf"/>
</dbReference>
<evidence type="ECO:0000256" key="1">
    <source>
        <dbReference type="ARBA" id="ARBA00004123"/>
    </source>
</evidence>
<evidence type="ECO:0000256" key="7">
    <source>
        <dbReference type="ARBA" id="ARBA00022722"/>
    </source>
</evidence>
<dbReference type="GO" id="GO:0000166">
    <property type="term" value="F:nucleotide binding"/>
    <property type="evidence" value="ECO:0007669"/>
    <property type="project" value="InterPro"/>
</dbReference>
<dbReference type="Proteomes" id="UP000095284">
    <property type="component" value="Unplaced"/>
</dbReference>
<evidence type="ECO:0000259" key="16">
    <source>
        <dbReference type="Pfam" id="PF00136"/>
    </source>
</evidence>
<evidence type="ECO:0000256" key="4">
    <source>
        <dbReference type="ARBA" id="ARBA00022679"/>
    </source>
</evidence>
<evidence type="ECO:0000256" key="15">
    <source>
        <dbReference type="ARBA" id="ARBA00049244"/>
    </source>
</evidence>
<dbReference type="GO" id="GO:0006297">
    <property type="term" value="P:nucleotide-excision repair, DNA gap filling"/>
    <property type="evidence" value="ECO:0007669"/>
    <property type="project" value="TreeGrafter"/>
</dbReference>
<evidence type="ECO:0000256" key="14">
    <source>
        <dbReference type="ARBA" id="ARBA00024411"/>
    </source>
</evidence>
<dbReference type="InterPro" id="IPR006172">
    <property type="entry name" value="DNA-dir_DNA_pol_B"/>
</dbReference>
<reference evidence="18" key="1">
    <citation type="submission" date="2016-11" db="UniProtKB">
        <authorList>
            <consortium name="WormBaseParasite"/>
        </authorList>
    </citation>
    <scope>IDENTIFICATION</scope>
</reference>
<evidence type="ECO:0000256" key="2">
    <source>
        <dbReference type="ARBA" id="ARBA00005755"/>
    </source>
</evidence>
<keyword evidence="6" id="KW-0235">DNA replication</keyword>
<keyword evidence="13" id="KW-0539">Nucleus</keyword>
<evidence type="ECO:0000256" key="8">
    <source>
        <dbReference type="ARBA" id="ARBA00022723"/>
    </source>
</evidence>
<dbReference type="eggNOG" id="KOG0969">
    <property type="taxonomic scope" value="Eukaryota"/>
</dbReference>
<dbReference type="GO" id="GO:0006287">
    <property type="term" value="P:base-excision repair, gap-filling"/>
    <property type="evidence" value="ECO:0007669"/>
    <property type="project" value="TreeGrafter"/>
</dbReference>
<dbReference type="AlphaFoldDB" id="A0A1I7SJG5"/>
<accession>A0A1I7SJG5</accession>
<proteinExistence type="inferred from homology"/>
<dbReference type="GO" id="GO:0003677">
    <property type="term" value="F:DNA binding"/>
    <property type="evidence" value="ECO:0007669"/>
    <property type="project" value="UniProtKB-KW"/>
</dbReference>
<keyword evidence="9" id="KW-0378">Hydrolase</keyword>
<keyword evidence="10" id="KW-0269">Exonuclease</keyword>
<dbReference type="FunFam" id="1.10.287.690:FF:000001">
    <property type="entry name" value="DNA polymerase"/>
    <property type="match status" value="1"/>
</dbReference>
<dbReference type="GO" id="GO:0003887">
    <property type="term" value="F:DNA-directed DNA polymerase activity"/>
    <property type="evidence" value="ECO:0007669"/>
    <property type="project" value="UniProtKB-KW"/>
</dbReference>
<dbReference type="GO" id="GO:0008296">
    <property type="term" value="F:3'-5'-DNA exonuclease activity"/>
    <property type="evidence" value="ECO:0007669"/>
    <property type="project" value="TreeGrafter"/>
</dbReference>
<keyword evidence="11" id="KW-0239">DNA-directed DNA polymerase</keyword>
<dbReference type="InterPro" id="IPR050240">
    <property type="entry name" value="DNA_pol_type-B"/>
</dbReference>
<organism evidence="17 18">
    <name type="scientific">Bursaphelenchus xylophilus</name>
    <name type="common">Pinewood nematode worm</name>
    <name type="synonym">Aphelenchoides xylophilus</name>
    <dbReference type="NCBI Taxonomy" id="6326"/>
    <lineage>
        <taxon>Eukaryota</taxon>
        <taxon>Metazoa</taxon>
        <taxon>Ecdysozoa</taxon>
        <taxon>Nematoda</taxon>
        <taxon>Chromadorea</taxon>
        <taxon>Rhabditida</taxon>
        <taxon>Tylenchina</taxon>
        <taxon>Tylenchomorpha</taxon>
        <taxon>Aphelenchoidea</taxon>
        <taxon>Aphelenchoididae</taxon>
        <taxon>Bursaphelenchus</taxon>
    </lineage>
</organism>
<evidence type="ECO:0000256" key="9">
    <source>
        <dbReference type="ARBA" id="ARBA00022801"/>
    </source>
</evidence>
<evidence type="ECO:0000256" key="11">
    <source>
        <dbReference type="ARBA" id="ARBA00022932"/>
    </source>
</evidence>
<evidence type="ECO:0000256" key="10">
    <source>
        <dbReference type="ARBA" id="ARBA00022839"/>
    </source>
</evidence>
<evidence type="ECO:0000256" key="5">
    <source>
        <dbReference type="ARBA" id="ARBA00022695"/>
    </source>
</evidence>
<keyword evidence="4" id="KW-0808">Transferase</keyword>
<sequence length="190" mass="20765">MFLTKTTGYFIPVIDKSGGGDDAGYKGATVLDPIEGFYNQPIATLDFASLYPSIMIAHNLCYSTLIQKPIPADFKIDEDYIVSPTNNMFVTKKQCKGLLPMILEDLLGARKKAKKDLKEATDPLKKMVLNGRQLALKISANSVYGFTGATNGKLPCVEISQSVTSFGRQMIDTTKDAVEGKIGNFLSRLL</sequence>
<evidence type="ECO:0000256" key="13">
    <source>
        <dbReference type="ARBA" id="ARBA00023242"/>
    </source>
</evidence>
<keyword evidence="5" id="KW-0548">Nucleotidyltransferase</keyword>
<dbReference type="Pfam" id="PF00136">
    <property type="entry name" value="DNA_pol_B"/>
    <property type="match status" value="1"/>
</dbReference>
<dbReference type="GO" id="GO:0045004">
    <property type="term" value="P:DNA replication proofreading"/>
    <property type="evidence" value="ECO:0007669"/>
    <property type="project" value="TreeGrafter"/>
</dbReference>
<protein>
    <recommendedName>
        <fullName evidence="14">DNA polymerase delta catalytic subunit</fullName>
        <ecNumber evidence="3">2.7.7.7</ecNumber>
    </recommendedName>
</protein>
<dbReference type="GO" id="GO:0043625">
    <property type="term" value="C:delta DNA polymerase complex"/>
    <property type="evidence" value="ECO:0007669"/>
    <property type="project" value="TreeGrafter"/>
</dbReference>
<comment type="similarity">
    <text evidence="2">Belongs to the DNA polymerase type-B family.</text>
</comment>
<evidence type="ECO:0000313" key="18">
    <source>
        <dbReference type="WBParaSite" id="BXY_1318900.1"/>
    </source>
</evidence>
<dbReference type="WBParaSite" id="BXY_1318900.1">
    <property type="protein sequence ID" value="BXY_1318900.1"/>
    <property type="gene ID" value="BXY_1318900"/>
</dbReference>
<comment type="subcellular location">
    <subcellularLocation>
        <location evidence="1">Nucleus</location>
    </subcellularLocation>
</comment>
<evidence type="ECO:0000256" key="6">
    <source>
        <dbReference type="ARBA" id="ARBA00022705"/>
    </source>
</evidence>
<dbReference type="GO" id="GO:0046872">
    <property type="term" value="F:metal ion binding"/>
    <property type="evidence" value="ECO:0007669"/>
    <property type="project" value="UniProtKB-KW"/>
</dbReference>
<dbReference type="Gene3D" id="3.90.1600.10">
    <property type="entry name" value="Palm domain of DNA polymerase"/>
    <property type="match status" value="1"/>
</dbReference>
<dbReference type="PRINTS" id="PR00106">
    <property type="entry name" value="DNAPOLB"/>
</dbReference>
<dbReference type="PANTHER" id="PTHR10322:SF23">
    <property type="entry name" value="DNA POLYMERASE DELTA CATALYTIC SUBUNIT"/>
    <property type="match status" value="1"/>
</dbReference>
<dbReference type="Gene3D" id="1.10.287.690">
    <property type="entry name" value="Helix hairpin bin"/>
    <property type="match status" value="1"/>
</dbReference>
<evidence type="ECO:0000256" key="12">
    <source>
        <dbReference type="ARBA" id="ARBA00023125"/>
    </source>
</evidence>
<dbReference type="InterPro" id="IPR043502">
    <property type="entry name" value="DNA/RNA_pol_sf"/>
</dbReference>
<name>A0A1I7SJG5_BURXY</name>
<dbReference type="SUPFAM" id="SSF56672">
    <property type="entry name" value="DNA/RNA polymerases"/>
    <property type="match status" value="1"/>
</dbReference>
<keyword evidence="7" id="KW-0540">Nuclease</keyword>
<evidence type="ECO:0000313" key="17">
    <source>
        <dbReference type="Proteomes" id="UP000095284"/>
    </source>
</evidence>
<evidence type="ECO:0000256" key="3">
    <source>
        <dbReference type="ARBA" id="ARBA00012417"/>
    </source>
</evidence>
<keyword evidence="12" id="KW-0238">DNA-binding</keyword>
<dbReference type="InterPro" id="IPR006134">
    <property type="entry name" value="DNA-dir_DNA_pol_B_multi_dom"/>
</dbReference>
<dbReference type="EC" id="2.7.7.7" evidence="3"/>
<dbReference type="PANTHER" id="PTHR10322">
    <property type="entry name" value="DNA POLYMERASE CATALYTIC SUBUNIT"/>
    <property type="match status" value="1"/>
</dbReference>
<keyword evidence="8" id="KW-0479">Metal-binding</keyword>